<gene>
    <name evidence="6" type="ORF">TRUGW13939_05750</name>
</gene>
<evidence type="ECO:0000259" key="5">
    <source>
        <dbReference type="PROSITE" id="PS50013"/>
    </source>
</evidence>
<dbReference type="GO" id="GO:0006338">
    <property type="term" value="P:chromatin remodeling"/>
    <property type="evidence" value="ECO:0007669"/>
    <property type="project" value="UniProtKB-ARBA"/>
</dbReference>
<dbReference type="Gene3D" id="2.40.50.40">
    <property type="match status" value="2"/>
</dbReference>
<dbReference type="EMBL" id="CP055900">
    <property type="protein sequence ID" value="QKX58625.1"/>
    <property type="molecule type" value="Genomic_DNA"/>
</dbReference>
<keyword evidence="3" id="KW-0539">Nucleus</keyword>
<feature type="compositionally biased region" description="Acidic residues" evidence="4">
    <location>
        <begin position="151"/>
        <end position="165"/>
    </location>
</feature>
<proteinExistence type="predicted"/>
<evidence type="ECO:0000313" key="7">
    <source>
        <dbReference type="Proteomes" id="UP000509510"/>
    </source>
</evidence>
<dbReference type="InterPro" id="IPR051219">
    <property type="entry name" value="Heterochromatin_chromo-domain"/>
</dbReference>
<dbReference type="Pfam" id="PF00385">
    <property type="entry name" value="Chromo"/>
    <property type="match status" value="1"/>
</dbReference>
<dbReference type="SUPFAM" id="SSF54160">
    <property type="entry name" value="Chromo domain-like"/>
    <property type="match status" value="2"/>
</dbReference>
<evidence type="ECO:0000256" key="3">
    <source>
        <dbReference type="ARBA" id="ARBA00023242"/>
    </source>
</evidence>
<dbReference type="CDD" id="cd00024">
    <property type="entry name" value="CD_CSD"/>
    <property type="match status" value="1"/>
</dbReference>
<organism evidence="6 7">
    <name type="scientific">Talaromyces rugulosus</name>
    <name type="common">Penicillium rugulosum</name>
    <dbReference type="NCBI Taxonomy" id="121627"/>
    <lineage>
        <taxon>Eukaryota</taxon>
        <taxon>Fungi</taxon>
        <taxon>Dikarya</taxon>
        <taxon>Ascomycota</taxon>
        <taxon>Pezizomycotina</taxon>
        <taxon>Eurotiomycetes</taxon>
        <taxon>Eurotiomycetidae</taxon>
        <taxon>Eurotiales</taxon>
        <taxon>Trichocomaceae</taxon>
        <taxon>Talaromyces</taxon>
        <taxon>Talaromyces sect. Islandici</taxon>
    </lineage>
</organism>
<dbReference type="PANTHER" id="PTHR22812">
    <property type="entry name" value="CHROMOBOX PROTEIN"/>
    <property type="match status" value="1"/>
</dbReference>
<feature type="region of interest" description="Disordered" evidence="4">
    <location>
        <begin position="1"/>
        <end position="41"/>
    </location>
</feature>
<feature type="domain" description="Chromo" evidence="5">
    <location>
        <begin position="43"/>
        <end position="105"/>
    </location>
</feature>
<dbReference type="OrthoDB" id="433924at2759"/>
<dbReference type="PROSITE" id="PS50013">
    <property type="entry name" value="CHROMO_2"/>
    <property type="match status" value="1"/>
</dbReference>
<dbReference type="SMART" id="SM00298">
    <property type="entry name" value="CHROMO"/>
    <property type="match status" value="1"/>
</dbReference>
<name>A0A7H8QYT8_TALRU</name>
<dbReference type="Proteomes" id="UP000509510">
    <property type="component" value="Chromosome III"/>
</dbReference>
<feature type="region of interest" description="Disordered" evidence="4">
    <location>
        <begin position="93"/>
        <end position="171"/>
    </location>
</feature>
<evidence type="ECO:0000313" key="6">
    <source>
        <dbReference type="EMBL" id="QKX58625.1"/>
    </source>
</evidence>
<sequence length="216" mass="24023">MSPQREHSSGDESTGGPIPFEVKNKKTEESGDEDSESEEEDVYVVEKIVGHEFKKNGDLLLNVKWKGYDDPEDQTLEPVDGLLEGATEVVQEYFSQLGGRPQPPGKQAPGRKRKSMSEAKSTPDPKKTKKPRGTANGTETSAKREAHVSPDDDERDISPEDWEEKDVDKVETIVPDEKGNLYAYAQFKNGKSVKIAIEQCYEKMPMKVSQPIPSGI</sequence>
<dbReference type="Pfam" id="PF01393">
    <property type="entry name" value="Chromo_shadow"/>
    <property type="match status" value="1"/>
</dbReference>
<dbReference type="InterPro" id="IPR008251">
    <property type="entry name" value="Chromo_shadow_dom"/>
</dbReference>
<dbReference type="GO" id="GO:0005634">
    <property type="term" value="C:nucleus"/>
    <property type="evidence" value="ECO:0007669"/>
    <property type="project" value="UniProtKB-SubCell"/>
</dbReference>
<reference evidence="7" key="1">
    <citation type="submission" date="2020-06" db="EMBL/GenBank/DDBJ databases">
        <title>A chromosome-scale genome assembly of Talaromyces rugulosus W13939.</title>
        <authorList>
            <person name="Wang B."/>
            <person name="Guo L."/>
            <person name="Ye K."/>
            <person name="Wang L."/>
        </authorList>
    </citation>
    <scope>NUCLEOTIDE SEQUENCE [LARGE SCALE GENOMIC DNA]</scope>
    <source>
        <strain evidence="7">W13939</strain>
    </source>
</reference>
<dbReference type="InterPro" id="IPR023780">
    <property type="entry name" value="Chromo_domain"/>
</dbReference>
<evidence type="ECO:0000256" key="2">
    <source>
        <dbReference type="ARBA" id="ARBA00011353"/>
    </source>
</evidence>
<dbReference type="KEGG" id="trg:TRUGW13939_05750"/>
<dbReference type="InterPro" id="IPR000953">
    <property type="entry name" value="Chromo/chromo_shadow_dom"/>
</dbReference>
<keyword evidence="7" id="KW-1185">Reference proteome</keyword>
<protein>
    <recommendedName>
        <fullName evidence="5">Chromo domain-containing protein</fullName>
    </recommendedName>
</protein>
<feature type="compositionally biased region" description="Basic and acidic residues" evidence="4">
    <location>
        <begin position="141"/>
        <end position="150"/>
    </location>
</feature>
<feature type="compositionally biased region" description="Basic and acidic residues" evidence="4">
    <location>
        <begin position="1"/>
        <end position="10"/>
    </location>
</feature>
<feature type="compositionally biased region" description="Acidic residues" evidence="4">
    <location>
        <begin position="30"/>
        <end position="41"/>
    </location>
</feature>
<evidence type="ECO:0000256" key="4">
    <source>
        <dbReference type="SAM" id="MobiDB-lite"/>
    </source>
</evidence>
<dbReference type="RefSeq" id="XP_035344803.1">
    <property type="nucleotide sequence ID" value="XM_035488910.1"/>
</dbReference>
<evidence type="ECO:0000256" key="1">
    <source>
        <dbReference type="ARBA" id="ARBA00004123"/>
    </source>
</evidence>
<feature type="compositionally biased region" description="Basic and acidic residues" evidence="4">
    <location>
        <begin position="115"/>
        <end position="126"/>
    </location>
</feature>
<dbReference type="InterPro" id="IPR016197">
    <property type="entry name" value="Chromo-like_dom_sf"/>
</dbReference>
<accession>A0A7H8QYT8</accession>
<comment type="subunit">
    <text evidence="2">Component of the NuA4 histone acetyltransferase complex.</text>
</comment>
<comment type="subcellular location">
    <subcellularLocation>
        <location evidence="1">Nucleus</location>
    </subcellularLocation>
</comment>
<dbReference type="AlphaFoldDB" id="A0A7H8QYT8"/>
<dbReference type="GeneID" id="55993247"/>